<reference evidence="17 19" key="2">
    <citation type="journal article" date="2018" name="Plant J.">
        <title>The Physcomitrella patens chromosome-scale assembly reveals moss genome structure and evolution.</title>
        <authorList>
            <person name="Lang D."/>
            <person name="Ullrich K.K."/>
            <person name="Murat F."/>
            <person name="Fuchs J."/>
            <person name="Jenkins J."/>
            <person name="Haas F.B."/>
            <person name="Piednoel M."/>
            <person name="Gundlach H."/>
            <person name="Van Bel M."/>
            <person name="Meyberg R."/>
            <person name="Vives C."/>
            <person name="Morata J."/>
            <person name="Symeonidi A."/>
            <person name="Hiss M."/>
            <person name="Muchero W."/>
            <person name="Kamisugi Y."/>
            <person name="Saleh O."/>
            <person name="Blanc G."/>
            <person name="Decker E.L."/>
            <person name="van Gessel N."/>
            <person name="Grimwood J."/>
            <person name="Hayes R.D."/>
            <person name="Graham S.W."/>
            <person name="Gunter L.E."/>
            <person name="McDaniel S.F."/>
            <person name="Hoernstein S.N.W."/>
            <person name="Larsson A."/>
            <person name="Li F.W."/>
            <person name="Perroud P.F."/>
            <person name="Phillips J."/>
            <person name="Ranjan P."/>
            <person name="Rokshar D.S."/>
            <person name="Rothfels C.J."/>
            <person name="Schneider L."/>
            <person name="Shu S."/>
            <person name="Stevenson D.W."/>
            <person name="Thummler F."/>
            <person name="Tillich M."/>
            <person name="Villarreal Aguilar J.C."/>
            <person name="Widiez T."/>
            <person name="Wong G.K."/>
            <person name="Wymore A."/>
            <person name="Zhang Y."/>
            <person name="Zimmer A.D."/>
            <person name="Quatrano R.S."/>
            <person name="Mayer K.F.X."/>
            <person name="Goodstein D."/>
            <person name="Casacuberta J.M."/>
            <person name="Vandepoele K."/>
            <person name="Reski R."/>
            <person name="Cuming A.C."/>
            <person name="Tuskan G.A."/>
            <person name="Maumus F."/>
            <person name="Salse J."/>
            <person name="Schmutz J."/>
            <person name="Rensing S.A."/>
        </authorList>
    </citation>
    <scope>NUCLEOTIDE SEQUENCE [LARGE SCALE GENOMIC DNA]</scope>
    <source>
        <strain evidence="18 19">cv. Gransden 2004</strain>
    </source>
</reference>
<comment type="subcellular location">
    <subcellularLocation>
        <location evidence="1">Mitochondrion inner membrane</location>
        <topology evidence="1">Multi-pass membrane protein</topology>
    </subcellularLocation>
</comment>
<feature type="domain" description="Calcium uniporter protein C-terminal" evidence="16">
    <location>
        <begin position="6"/>
        <end position="164"/>
    </location>
</feature>
<evidence type="ECO:0000256" key="11">
    <source>
        <dbReference type="ARBA" id="ARBA00023128"/>
    </source>
</evidence>
<evidence type="ECO:0000256" key="6">
    <source>
        <dbReference type="ARBA" id="ARBA00022692"/>
    </source>
</evidence>
<sequence>MVSNNEEAMRMAQVFNQAGVMLMFRDKVHLHPEKITELVASVLPLSLIGEDNPRSKELLALLKEKEEIDRKAHKQMRLVLWTVLCGIVIKLLLFFRLTFWEFSWNVMEPIAFFTTASGLVCGYTYFMVTSSNPSYQDLMQRIFQCRQRNLFQKQNFDNKRFEELRVQCEAWLHPLPHKGLQDAHEATQRTAQHRHATLSHVFTPSSLIVRKHAKFGFSRRILGSGL</sequence>
<feature type="transmembrane region" description="Helical" evidence="15">
    <location>
        <begin position="110"/>
        <end position="128"/>
    </location>
</feature>
<dbReference type="PaxDb" id="3218-PP1S64_217V6.1"/>
<keyword evidence="3" id="KW-0813">Transport</keyword>
<evidence type="ECO:0000313" key="19">
    <source>
        <dbReference type="Proteomes" id="UP000006727"/>
    </source>
</evidence>
<keyword evidence="12 15" id="KW-0472">Membrane</keyword>
<dbReference type="GO" id="GO:0036444">
    <property type="term" value="P:calcium import into the mitochondrion"/>
    <property type="evidence" value="ECO:0000318"/>
    <property type="project" value="GO_Central"/>
</dbReference>
<reference evidence="18" key="3">
    <citation type="submission" date="2020-12" db="UniProtKB">
        <authorList>
            <consortium name="EnsemblPlants"/>
        </authorList>
    </citation>
    <scope>IDENTIFICATION</scope>
</reference>
<keyword evidence="7" id="KW-0999">Mitochondrion inner membrane</keyword>
<dbReference type="PANTHER" id="PTHR13462">
    <property type="entry name" value="CALCIUM UNIPORTER PROTEIN, MITOCHONDRIAL"/>
    <property type="match status" value="1"/>
</dbReference>
<dbReference type="GeneID" id="112282034"/>
<evidence type="ECO:0000313" key="18">
    <source>
        <dbReference type="EnsemblPlants" id="Pp3c5_10220V3.1"/>
    </source>
</evidence>
<keyword evidence="10" id="KW-0406">Ion transport</keyword>
<dbReference type="EnsemblPlants" id="Pp3c5_10220V3.2">
    <property type="protein sequence ID" value="Pp3c5_10220V3.2"/>
    <property type="gene ID" value="Pp3c5_10220"/>
</dbReference>
<evidence type="ECO:0000313" key="17">
    <source>
        <dbReference type="EMBL" id="PNR53808.1"/>
    </source>
</evidence>
<evidence type="ECO:0000256" key="12">
    <source>
        <dbReference type="ARBA" id="ARBA00023136"/>
    </source>
</evidence>
<evidence type="ECO:0000256" key="13">
    <source>
        <dbReference type="ARBA" id="ARBA00023303"/>
    </source>
</evidence>
<name>A0A2K1KJ61_PHYPA</name>
<dbReference type="RefSeq" id="XP_024374924.1">
    <property type="nucleotide sequence ID" value="XM_024519156.2"/>
</dbReference>
<dbReference type="GO" id="GO:1990246">
    <property type="term" value="C:uniplex complex"/>
    <property type="evidence" value="ECO:0000318"/>
    <property type="project" value="GO_Central"/>
</dbReference>
<dbReference type="Proteomes" id="UP000006727">
    <property type="component" value="Chromosome 5"/>
</dbReference>
<evidence type="ECO:0000256" key="3">
    <source>
        <dbReference type="ARBA" id="ARBA00022448"/>
    </source>
</evidence>
<dbReference type="STRING" id="3218.A0A2K1KJ61"/>
<comment type="similarity">
    <text evidence="2">Belongs to the MCU (TC 1.A.77) family.</text>
</comment>
<dbReference type="Gramene" id="Pp3c5_10220V3.2">
    <property type="protein sequence ID" value="Pp3c5_10220V3.2"/>
    <property type="gene ID" value="Pp3c5_10220"/>
</dbReference>
<keyword evidence="8" id="KW-0106">Calcium</keyword>
<feature type="transmembrane region" description="Helical" evidence="15">
    <location>
        <begin position="78"/>
        <end position="98"/>
    </location>
</feature>
<dbReference type="EMBL" id="ABEU02000005">
    <property type="protein sequence ID" value="PNR53808.1"/>
    <property type="molecule type" value="Genomic_DNA"/>
</dbReference>
<keyword evidence="5" id="KW-0107">Calcium channel</keyword>
<evidence type="ECO:0000259" key="16">
    <source>
        <dbReference type="Pfam" id="PF04678"/>
    </source>
</evidence>
<dbReference type="Pfam" id="PF04678">
    <property type="entry name" value="MCU"/>
    <property type="match status" value="1"/>
</dbReference>
<evidence type="ECO:0000256" key="15">
    <source>
        <dbReference type="SAM" id="Phobius"/>
    </source>
</evidence>
<protein>
    <recommendedName>
        <fullName evidence="16">Calcium uniporter protein C-terminal domain-containing protein</fullName>
    </recommendedName>
</protein>
<evidence type="ECO:0000256" key="7">
    <source>
        <dbReference type="ARBA" id="ARBA00022792"/>
    </source>
</evidence>
<dbReference type="GO" id="GO:0005262">
    <property type="term" value="F:calcium channel activity"/>
    <property type="evidence" value="ECO:0000318"/>
    <property type="project" value="GO_Central"/>
</dbReference>
<comment type="catalytic activity">
    <reaction evidence="14">
        <text>Ca(2+)(in) = Ca(2+)(out)</text>
        <dbReference type="Rhea" id="RHEA:29671"/>
        <dbReference type="ChEBI" id="CHEBI:29108"/>
    </reaction>
</comment>
<evidence type="ECO:0000256" key="9">
    <source>
        <dbReference type="ARBA" id="ARBA00022989"/>
    </source>
</evidence>
<accession>A0A2K1KJ61</accession>
<dbReference type="EnsemblPlants" id="Pp3c5_10220V3.1">
    <property type="protein sequence ID" value="Pp3c5_10220V3.1"/>
    <property type="gene ID" value="Pp3c5_10220"/>
</dbReference>
<keyword evidence="13" id="KW-0407">Ion channel</keyword>
<proteinExistence type="inferred from homology"/>
<keyword evidence="11" id="KW-0496">Mitochondrion</keyword>
<dbReference type="AlphaFoldDB" id="A0A2K1KJ61"/>
<dbReference type="Gramene" id="Pp3c5_10220V3.1">
    <property type="protein sequence ID" value="Pp3c5_10220V3.1"/>
    <property type="gene ID" value="Pp3c5_10220"/>
</dbReference>
<keyword evidence="6 15" id="KW-0812">Transmembrane</keyword>
<evidence type="ECO:0000256" key="10">
    <source>
        <dbReference type="ARBA" id="ARBA00023065"/>
    </source>
</evidence>
<dbReference type="GO" id="GO:0051560">
    <property type="term" value="P:mitochondrial calcium ion homeostasis"/>
    <property type="evidence" value="ECO:0000318"/>
    <property type="project" value="GO_Central"/>
</dbReference>
<gene>
    <name evidence="18" type="primary">LOC112282034</name>
    <name evidence="17" type="ORF">PHYPA_007483</name>
</gene>
<evidence type="ECO:0000256" key="4">
    <source>
        <dbReference type="ARBA" id="ARBA00022568"/>
    </source>
</evidence>
<reference evidence="17 19" key="1">
    <citation type="journal article" date="2008" name="Science">
        <title>The Physcomitrella genome reveals evolutionary insights into the conquest of land by plants.</title>
        <authorList>
            <person name="Rensing S."/>
            <person name="Lang D."/>
            <person name="Zimmer A."/>
            <person name="Terry A."/>
            <person name="Salamov A."/>
            <person name="Shapiro H."/>
            <person name="Nishiyama T."/>
            <person name="Perroud P.-F."/>
            <person name="Lindquist E."/>
            <person name="Kamisugi Y."/>
            <person name="Tanahashi T."/>
            <person name="Sakakibara K."/>
            <person name="Fujita T."/>
            <person name="Oishi K."/>
            <person name="Shin-I T."/>
            <person name="Kuroki Y."/>
            <person name="Toyoda A."/>
            <person name="Suzuki Y."/>
            <person name="Hashimoto A."/>
            <person name="Yamaguchi K."/>
            <person name="Sugano A."/>
            <person name="Kohara Y."/>
            <person name="Fujiyama A."/>
            <person name="Anterola A."/>
            <person name="Aoki S."/>
            <person name="Ashton N."/>
            <person name="Barbazuk W.B."/>
            <person name="Barker E."/>
            <person name="Bennetzen J."/>
            <person name="Bezanilla M."/>
            <person name="Blankenship R."/>
            <person name="Cho S.H."/>
            <person name="Dutcher S."/>
            <person name="Estelle M."/>
            <person name="Fawcett J.A."/>
            <person name="Gundlach H."/>
            <person name="Hanada K."/>
            <person name="Heyl A."/>
            <person name="Hicks K.A."/>
            <person name="Hugh J."/>
            <person name="Lohr M."/>
            <person name="Mayer K."/>
            <person name="Melkozernov A."/>
            <person name="Murata T."/>
            <person name="Nelson D."/>
            <person name="Pils B."/>
            <person name="Prigge M."/>
            <person name="Reiss B."/>
            <person name="Renner T."/>
            <person name="Rombauts S."/>
            <person name="Rushton P."/>
            <person name="Sanderfoot A."/>
            <person name="Schween G."/>
            <person name="Shiu S.-H."/>
            <person name="Stueber K."/>
            <person name="Theodoulou F.L."/>
            <person name="Tu H."/>
            <person name="Van de Peer Y."/>
            <person name="Verrier P.J."/>
            <person name="Waters E."/>
            <person name="Wood A."/>
            <person name="Yang L."/>
            <person name="Cove D."/>
            <person name="Cuming A."/>
            <person name="Hasebe M."/>
            <person name="Lucas S."/>
            <person name="Mishler D.B."/>
            <person name="Reski R."/>
            <person name="Grigoriev I."/>
            <person name="Quatrano R.S."/>
            <person name="Boore J.L."/>
        </authorList>
    </citation>
    <scope>NUCLEOTIDE SEQUENCE [LARGE SCALE GENOMIC DNA]</scope>
    <source>
        <strain evidence="18 19">cv. Gransden 2004</strain>
    </source>
</reference>
<evidence type="ECO:0000256" key="1">
    <source>
        <dbReference type="ARBA" id="ARBA00004448"/>
    </source>
</evidence>
<evidence type="ECO:0000256" key="14">
    <source>
        <dbReference type="ARBA" id="ARBA00036634"/>
    </source>
</evidence>
<keyword evidence="19" id="KW-1185">Reference proteome</keyword>
<keyword evidence="4" id="KW-0109">Calcium transport</keyword>
<dbReference type="GO" id="GO:0015292">
    <property type="term" value="F:uniporter activity"/>
    <property type="evidence" value="ECO:0000318"/>
    <property type="project" value="GO_Central"/>
</dbReference>
<keyword evidence="9 15" id="KW-1133">Transmembrane helix</keyword>
<evidence type="ECO:0000256" key="8">
    <source>
        <dbReference type="ARBA" id="ARBA00022837"/>
    </source>
</evidence>
<dbReference type="OrthoDB" id="278338at2759"/>
<dbReference type="InterPro" id="IPR006769">
    <property type="entry name" value="MCU_C"/>
</dbReference>
<dbReference type="InterPro" id="IPR039055">
    <property type="entry name" value="MCU_fam"/>
</dbReference>
<organism evidence="17">
    <name type="scientific">Physcomitrium patens</name>
    <name type="common">Spreading-leaved earth moss</name>
    <name type="synonym">Physcomitrella patens</name>
    <dbReference type="NCBI Taxonomy" id="3218"/>
    <lineage>
        <taxon>Eukaryota</taxon>
        <taxon>Viridiplantae</taxon>
        <taxon>Streptophyta</taxon>
        <taxon>Embryophyta</taxon>
        <taxon>Bryophyta</taxon>
        <taxon>Bryophytina</taxon>
        <taxon>Bryopsida</taxon>
        <taxon>Funariidae</taxon>
        <taxon>Funariales</taxon>
        <taxon>Funariaceae</taxon>
        <taxon>Physcomitrium</taxon>
    </lineage>
</organism>
<evidence type="ECO:0000256" key="2">
    <source>
        <dbReference type="ARBA" id="ARBA00005653"/>
    </source>
</evidence>
<dbReference type="PANTHER" id="PTHR13462:SF10">
    <property type="entry name" value="CALCIUM UNIPORTER PROTEIN, MITOCHONDRIAL"/>
    <property type="match status" value="1"/>
</dbReference>
<evidence type="ECO:0000256" key="5">
    <source>
        <dbReference type="ARBA" id="ARBA00022673"/>
    </source>
</evidence>